<gene>
    <name evidence="3" type="ORF">EHS25_001248</name>
</gene>
<organism evidence="3 4">
    <name type="scientific">Saitozyma podzolica</name>
    <dbReference type="NCBI Taxonomy" id="1890683"/>
    <lineage>
        <taxon>Eukaryota</taxon>
        <taxon>Fungi</taxon>
        <taxon>Dikarya</taxon>
        <taxon>Basidiomycota</taxon>
        <taxon>Agaricomycotina</taxon>
        <taxon>Tremellomycetes</taxon>
        <taxon>Tremellales</taxon>
        <taxon>Trimorphomycetaceae</taxon>
        <taxon>Saitozyma</taxon>
    </lineage>
</organism>
<reference evidence="3 4" key="1">
    <citation type="submission" date="2018-11" db="EMBL/GenBank/DDBJ databases">
        <title>Genome sequence of Saitozyma podzolica DSM 27192.</title>
        <authorList>
            <person name="Aliyu H."/>
            <person name="Gorte O."/>
            <person name="Ochsenreither K."/>
        </authorList>
    </citation>
    <scope>NUCLEOTIDE SEQUENCE [LARGE SCALE GENOMIC DNA]</scope>
    <source>
        <strain evidence="3 4">DSM 27192</strain>
    </source>
</reference>
<evidence type="ECO:0000313" key="3">
    <source>
        <dbReference type="EMBL" id="RSH90643.1"/>
    </source>
</evidence>
<dbReference type="STRING" id="1890683.A0A427YHT3"/>
<dbReference type="OrthoDB" id="2384350at2759"/>
<feature type="compositionally biased region" description="Low complexity" evidence="1">
    <location>
        <begin position="272"/>
        <end position="283"/>
    </location>
</feature>
<feature type="region of interest" description="Disordered" evidence="1">
    <location>
        <begin position="468"/>
        <end position="491"/>
    </location>
</feature>
<feature type="compositionally biased region" description="Low complexity" evidence="1">
    <location>
        <begin position="241"/>
        <end position="260"/>
    </location>
</feature>
<dbReference type="InterPro" id="IPR036420">
    <property type="entry name" value="BRCT_dom_sf"/>
</dbReference>
<name>A0A427YHT3_9TREE</name>
<evidence type="ECO:0000259" key="2">
    <source>
        <dbReference type="PROSITE" id="PS50172"/>
    </source>
</evidence>
<dbReference type="EMBL" id="RSCD01000010">
    <property type="protein sequence ID" value="RSH90643.1"/>
    <property type="molecule type" value="Genomic_DNA"/>
</dbReference>
<sequence length="491" mass="52178">MPTGPVAEEVKPAPSTTGNSKAESVTSTSMPPPSRIPVIRSSRPSMQPLRPTGPKDEGEFKKPAFPPPEKSEPARAKTTSAPSSLPERRPSSRPTMRSSRPSSASVDLVNTPAGPAANSASSSGTAAPEAGKSVRRKPSYPSSLGHGPPMRQTPRMVSVPVPSHVIDRSSTMDIDDGLDPNLGPAVRPSPRSVSDPAPRSRLSLSMSTRREGWMDTSKSLVGLSEALERLKVKKEVEPTRRPSSGSTSTSARQSLSLTTAVPLQEHRPNPNLAASTSTSSRLSAVHKPRQSSSITITITGATTGDESVIIDDAANDKSLAALMSSTSGGTCLKGVVAFVDVFTADGTDSSAVFVDMLRSLGARVLSRPTDSVTHIIFKSGRPNTLAWYRKQSDPPHMVGISWVTKSKEAGKRVEEDKYKVDIGEVEEVFAKRRKSMEPRALGLGTAPMGGNGRPSFLSANVLEARRKSMQHLPKISSPLKKGYGAQHDDSE</sequence>
<dbReference type="SUPFAM" id="SSF52113">
    <property type="entry name" value="BRCT domain"/>
    <property type="match status" value="1"/>
</dbReference>
<dbReference type="PROSITE" id="PS50172">
    <property type="entry name" value="BRCT"/>
    <property type="match status" value="1"/>
</dbReference>
<feature type="region of interest" description="Disordered" evidence="1">
    <location>
        <begin position="232"/>
        <end position="288"/>
    </location>
</feature>
<feature type="region of interest" description="Disordered" evidence="1">
    <location>
        <begin position="1"/>
        <end position="211"/>
    </location>
</feature>
<evidence type="ECO:0000256" key="1">
    <source>
        <dbReference type="SAM" id="MobiDB-lite"/>
    </source>
</evidence>
<feature type="compositionally biased region" description="Basic and acidic residues" evidence="1">
    <location>
        <begin position="53"/>
        <end position="62"/>
    </location>
</feature>
<feature type="domain" description="BRCT" evidence="2">
    <location>
        <begin position="327"/>
        <end position="420"/>
    </location>
</feature>
<accession>A0A427YHT3</accession>
<dbReference type="Gene3D" id="3.40.50.10190">
    <property type="entry name" value="BRCT domain"/>
    <property type="match status" value="1"/>
</dbReference>
<evidence type="ECO:0000313" key="4">
    <source>
        <dbReference type="Proteomes" id="UP000279259"/>
    </source>
</evidence>
<dbReference type="CDD" id="cd17716">
    <property type="entry name" value="BRCT_microcephalin_rpt1"/>
    <property type="match status" value="1"/>
</dbReference>
<dbReference type="Proteomes" id="UP000279259">
    <property type="component" value="Unassembled WGS sequence"/>
</dbReference>
<protein>
    <recommendedName>
        <fullName evidence="2">BRCT domain-containing protein</fullName>
    </recommendedName>
</protein>
<feature type="compositionally biased region" description="Polar residues" evidence="1">
    <location>
        <begin position="14"/>
        <end position="28"/>
    </location>
</feature>
<comment type="caution">
    <text evidence="3">The sequence shown here is derived from an EMBL/GenBank/DDBJ whole genome shotgun (WGS) entry which is preliminary data.</text>
</comment>
<feature type="compositionally biased region" description="Low complexity" evidence="1">
    <location>
        <begin position="92"/>
        <end position="127"/>
    </location>
</feature>
<dbReference type="AlphaFoldDB" id="A0A427YHT3"/>
<keyword evidence="4" id="KW-1185">Reference proteome</keyword>
<feature type="compositionally biased region" description="Low complexity" evidence="1">
    <location>
        <begin position="36"/>
        <end position="46"/>
    </location>
</feature>
<dbReference type="InterPro" id="IPR001357">
    <property type="entry name" value="BRCT_dom"/>
</dbReference>
<proteinExistence type="predicted"/>